<dbReference type="CDD" id="cd01335">
    <property type="entry name" value="Radical_SAM"/>
    <property type="match status" value="1"/>
</dbReference>
<dbReference type="PANTHER" id="PTHR43583">
    <property type="entry name" value="2-IMINOACETATE SYNTHASE"/>
    <property type="match status" value="1"/>
</dbReference>
<dbReference type="EMBL" id="MEUA01000054">
    <property type="protein sequence ID" value="OGC13466.1"/>
    <property type="molecule type" value="Genomic_DNA"/>
</dbReference>
<dbReference type="SFLD" id="SFLDS00029">
    <property type="entry name" value="Radical_SAM"/>
    <property type="match status" value="1"/>
</dbReference>
<evidence type="ECO:0000256" key="2">
    <source>
        <dbReference type="ARBA" id="ARBA00022485"/>
    </source>
</evidence>
<dbReference type="GO" id="GO:0051539">
    <property type="term" value="F:4 iron, 4 sulfur cluster binding"/>
    <property type="evidence" value="ECO:0007669"/>
    <property type="project" value="UniProtKB-KW"/>
</dbReference>
<keyword evidence="5" id="KW-0408">Iron</keyword>
<dbReference type="InterPro" id="IPR058240">
    <property type="entry name" value="rSAM_sf"/>
</dbReference>
<name>A0A1F4RZ42_UNCSA</name>
<dbReference type="GO" id="GO:0009228">
    <property type="term" value="P:thiamine biosynthetic process"/>
    <property type="evidence" value="ECO:0007669"/>
    <property type="project" value="InterPro"/>
</dbReference>
<organism evidence="8 9">
    <name type="scientific">candidate division WOR-1 bacterium RIFOXYB2_FULL_36_35</name>
    <dbReference type="NCBI Taxonomy" id="1802578"/>
    <lineage>
        <taxon>Bacteria</taxon>
        <taxon>Bacillati</taxon>
        <taxon>Saganbacteria</taxon>
    </lineage>
</organism>
<evidence type="ECO:0000256" key="3">
    <source>
        <dbReference type="ARBA" id="ARBA00022691"/>
    </source>
</evidence>
<keyword evidence="3" id="KW-0949">S-adenosyl-L-methionine</keyword>
<evidence type="ECO:0000256" key="1">
    <source>
        <dbReference type="ARBA" id="ARBA00001966"/>
    </source>
</evidence>
<dbReference type="InterPro" id="IPR010722">
    <property type="entry name" value="BATS_dom"/>
</dbReference>
<dbReference type="InterPro" id="IPR012726">
    <property type="entry name" value="ThiH"/>
</dbReference>
<dbReference type="InterPro" id="IPR007197">
    <property type="entry name" value="rSAM"/>
</dbReference>
<evidence type="ECO:0000256" key="6">
    <source>
        <dbReference type="ARBA" id="ARBA00023014"/>
    </source>
</evidence>
<keyword evidence="2" id="KW-0004">4Fe-4S</keyword>
<protein>
    <submittedName>
        <fullName evidence="8">Thiamine biosynthesis protein ThiH</fullName>
    </submittedName>
</protein>
<gene>
    <name evidence="8" type="ORF">A2290_07235</name>
</gene>
<accession>A0A1F4RZ42</accession>
<dbReference type="NCBIfam" id="TIGR02351">
    <property type="entry name" value="thiH"/>
    <property type="match status" value="1"/>
</dbReference>
<dbReference type="Gene3D" id="3.20.20.70">
    <property type="entry name" value="Aldolase class I"/>
    <property type="match status" value="1"/>
</dbReference>
<comment type="caution">
    <text evidence="8">The sequence shown here is derived from an EMBL/GenBank/DDBJ whole genome shotgun (WGS) entry which is preliminary data.</text>
</comment>
<evidence type="ECO:0000256" key="4">
    <source>
        <dbReference type="ARBA" id="ARBA00022723"/>
    </source>
</evidence>
<dbReference type="SFLD" id="SFLDG01060">
    <property type="entry name" value="BATS_domain_containing"/>
    <property type="match status" value="1"/>
</dbReference>
<dbReference type="InterPro" id="IPR013785">
    <property type="entry name" value="Aldolase_TIM"/>
</dbReference>
<dbReference type="PROSITE" id="PS51918">
    <property type="entry name" value="RADICAL_SAM"/>
    <property type="match status" value="1"/>
</dbReference>
<dbReference type="Pfam" id="PF04055">
    <property type="entry name" value="Radical_SAM"/>
    <property type="match status" value="1"/>
</dbReference>
<sequence length="380" mass="43397">MSFINVINDFDLKEALRIIKNASDSDVYAVLLKDKISFNDYLVLLSDAASFFLEDIAKKARLLTLNFFGKAILMYAPLYLSNECDNCCLYCGFNHNVVGSRISLSVKDVIKESDFLYNKGFRHILLVSGEKRSKISMDYLKKIISSLHEKFESISLEIFPLSSDEYKELYLSGADGVTVYQEVYSRKLYKKVHPSGPKSDYEFRLLTPERAADTGFYRINIGVLLGLGNFFEESALLGLHAFYLKKKYWRTQLSVSFPRIKVSTAGFKPLNPISDRQFLQLLFALRIYLSSIGLVLSTREDENFRNNLISLGITQMSAESKTNPGGYLNQKKSKKQFNISDTRSLDEVCSVLREKGYDPVFKDWDKQISVSTLDKERSPI</sequence>
<dbReference type="SMART" id="SM00876">
    <property type="entry name" value="BATS"/>
    <property type="match status" value="1"/>
</dbReference>
<reference evidence="8 9" key="1">
    <citation type="journal article" date="2016" name="Nat. Commun.">
        <title>Thousands of microbial genomes shed light on interconnected biogeochemical processes in an aquifer system.</title>
        <authorList>
            <person name="Anantharaman K."/>
            <person name="Brown C.T."/>
            <person name="Hug L.A."/>
            <person name="Sharon I."/>
            <person name="Castelle C.J."/>
            <person name="Probst A.J."/>
            <person name="Thomas B.C."/>
            <person name="Singh A."/>
            <person name="Wilkins M.J."/>
            <person name="Karaoz U."/>
            <person name="Brodie E.L."/>
            <person name="Williams K.H."/>
            <person name="Hubbard S.S."/>
            <person name="Banfield J.F."/>
        </authorList>
    </citation>
    <scope>NUCLEOTIDE SEQUENCE [LARGE SCALE GENOMIC DNA]</scope>
</reference>
<evidence type="ECO:0000259" key="7">
    <source>
        <dbReference type="PROSITE" id="PS51918"/>
    </source>
</evidence>
<dbReference type="Proteomes" id="UP000177905">
    <property type="component" value="Unassembled WGS sequence"/>
</dbReference>
<dbReference type="Pfam" id="PF06968">
    <property type="entry name" value="BATS"/>
    <property type="match status" value="1"/>
</dbReference>
<evidence type="ECO:0000313" key="9">
    <source>
        <dbReference type="Proteomes" id="UP000177905"/>
    </source>
</evidence>
<dbReference type="PANTHER" id="PTHR43583:SF1">
    <property type="entry name" value="2-IMINOACETATE SYNTHASE"/>
    <property type="match status" value="1"/>
</dbReference>
<dbReference type="SFLD" id="SFLDF00301">
    <property type="entry name" value="2-iminoacetate_synthase_(ThiH)"/>
    <property type="match status" value="1"/>
</dbReference>
<evidence type="ECO:0000313" key="8">
    <source>
        <dbReference type="EMBL" id="OGC13466.1"/>
    </source>
</evidence>
<keyword evidence="6" id="KW-0411">Iron-sulfur</keyword>
<feature type="domain" description="Radical SAM core" evidence="7">
    <location>
        <begin position="70"/>
        <end position="305"/>
    </location>
</feature>
<dbReference type="AlphaFoldDB" id="A0A1F4RZ42"/>
<comment type="cofactor">
    <cofactor evidence="1">
        <name>[4Fe-4S] cluster</name>
        <dbReference type="ChEBI" id="CHEBI:49883"/>
    </cofactor>
</comment>
<proteinExistence type="predicted"/>
<evidence type="ECO:0000256" key="5">
    <source>
        <dbReference type="ARBA" id="ARBA00023004"/>
    </source>
</evidence>
<dbReference type="SUPFAM" id="SSF102114">
    <property type="entry name" value="Radical SAM enzymes"/>
    <property type="match status" value="1"/>
</dbReference>
<dbReference type="GO" id="GO:0003824">
    <property type="term" value="F:catalytic activity"/>
    <property type="evidence" value="ECO:0007669"/>
    <property type="project" value="InterPro"/>
</dbReference>
<dbReference type="InterPro" id="IPR034428">
    <property type="entry name" value="ThiH/NoCL/HydG-like"/>
</dbReference>
<dbReference type="SFLD" id="SFLDG01081">
    <property type="entry name" value="cleavage_of_the_Ca-Cb_bond_in"/>
    <property type="match status" value="1"/>
</dbReference>
<keyword evidence="4" id="KW-0479">Metal-binding</keyword>
<dbReference type="GO" id="GO:0005506">
    <property type="term" value="F:iron ion binding"/>
    <property type="evidence" value="ECO:0007669"/>
    <property type="project" value="InterPro"/>
</dbReference>